<feature type="transmembrane region" description="Helical" evidence="19">
    <location>
        <begin position="105"/>
        <end position="125"/>
    </location>
</feature>
<comment type="cofactor">
    <cofactor evidence="1">
        <name>Mg(2+)</name>
        <dbReference type="ChEBI" id="CHEBI:18420"/>
    </cofactor>
</comment>
<comment type="catalytic activity">
    <reaction evidence="18">
        <text>alpha-ribazole 5'-phosphate + adenosylcob(III)inamide-GDP = adenosylcob(III)alamin 5'-phosphate + GMP + H(+)</text>
        <dbReference type="Rhea" id="RHEA:23560"/>
        <dbReference type="ChEBI" id="CHEBI:15378"/>
        <dbReference type="ChEBI" id="CHEBI:57918"/>
        <dbReference type="ChEBI" id="CHEBI:58115"/>
        <dbReference type="ChEBI" id="CHEBI:60487"/>
        <dbReference type="ChEBI" id="CHEBI:60493"/>
        <dbReference type="EC" id="2.7.8.26"/>
    </reaction>
</comment>
<evidence type="ECO:0000256" key="5">
    <source>
        <dbReference type="ARBA" id="ARBA00013200"/>
    </source>
</evidence>
<comment type="caution">
    <text evidence="20">The sequence shown here is derived from an EMBL/GenBank/DDBJ whole genome shotgun (WGS) entry which is preliminary data.</text>
</comment>
<dbReference type="GO" id="GO:0005886">
    <property type="term" value="C:plasma membrane"/>
    <property type="evidence" value="ECO:0007669"/>
    <property type="project" value="UniProtKB-SubCell"/>
</dbReference>
<feature type="transmembrane region" description="Helical" evidence="19">
    <location>
        <begin position="12"/>
        <end position="34"/>
    </location>
</feature>
<evidence type="ECO:0000313" key="20">
    <source>
        <dbReference type="EMBL" id="GAG23689.1"/>
    </source>
</evidence>
<protein>
    <recommendedName>
        <fullName evidence="6">Adenosylcobinamide-GDP ribazoletransferase</fullName>
        <ecNumber evidence="5">2.7.8.26</ecNumber>
    </recommendedName>
    <alternativeName>
        <fullName evidence="16">Cobalamin synthase</fullName>
    </alternativeName>
    <alternativeName>
        <fullName evidence="15">Cobalamin-5'-phosphate synthase</fullName>
    </alternativeName>
</protein>
<evidence type="ECO:0000256" key="8">
    <source>
        <dbReference type="ARBA" id="ARBA00022573"/>
    </source>
</evidence>
<evidence type="ECO:0000256" key="11">
    <source>
        <dbReference type="ARBA" id="ARBA00022842"/>
    </source>
</evidence>
<evidence type="ECO:0000256" key="9">
    <source>
        <dbReference type="ARBA" id="ARBA00022679"/>
    </source>
</evidence>
<dbReference type="EMBL" id="BARS01038532">
    <property type="protein sequence ID" value="GAG23689.1"/>
    <property type="molecule type" value="Genomic_DNA"/>
</dbReference>
<evidence type="ECO:0000256" key="10">
    <source>
        <dbReference type="ARBA" id="ARBA00022692"/>
    </source>
</evidence>
<dbReference type="AlphaFoldDB" id="X0VYZ1"/>
<gene>
    <name evidence="20" type="ORF">S01H1_58953</name>
</gene>
<reference evidence="20" key="1">
    <citation type="journal article" date="2014" name="Front. Microbiol.">
        <title>High frequency of phylogenetically diverse reductive dehalogenase-homologous genes in deep subseafloor sedimentary metagenomes.</title>
        <authorList>
            <person name="Kawai M."/>
            <person name="Futagami T."/>
            <person name="Toyoda A."/>
            <person name="Takaki Y."/>
            <person name="Nishi S."/>
            <person name="Hori S."/>
            <person name="Arai W."/>
            <person name="Tsubouchi T."/>
            <person name="Morono Y."/>
            <person name="Uchiyama I."/>
            <person name="Ito T."/>
            <person name="Fujiyama A."/>
            <person name="Inagaki F."/>
            <person name="Takami H."/>
        </authorList>
    </citation>
    <scope>NUCLEOTIDE SEQUENCE</scope>
    <source>
        <strain evidence="20">Expedition CK06-06</strain>
    </source>
</reference>
<evidence type="ECO:0000256" key="15">
    <source>
        <dbReference type="ARBA" id="ARBA00032605"/>
    </source>
</evidence>
<evidence type="ECO:0000256" key="17">
    <source>
        <dbReference type="ARBA" id="ARBA00048623"/>
    </source>
</evidence>
<feature type="transmembrane region" description="Helical" evidence="19">
    <location>
        <begin position="40"/>
        <end position="62"/>
    </location>
</feature>
<feature type="non-terminal residue" evidence="20">
    <location>
        <position position="1"/>
    </location>
</feature>
<dbReference type="PANTHER" id="PTHR34148:SF1">
    <property type="entry name" value="ADENOSYLCOBINAMIDE-GDP RIBAZOLETRANSFERASE"/>
    <property type="match status" value="1"/>
</dbReference>
<keyword evidence="9" id="KW-0808">Transferase</keyword>
<comment type="catalytic activity">
    <reaction evidence="17">
        <text>alpha-ribazole + adenosylcob(III)inamide-GDP = adenosylcob(III)alamin + GMP + H(+)</text>
        <dbReference type="Rhea" id="RHEA:16049"/>
        <dbReference type="ChEBI" id="CHEBI:10329"/>
        <dbReference type="ChEBI" id="CHEBI:15378"/>
        <dbReference type="ChEBI" id="CHEBI:18408"/>
        <dbReference type="ChEBI" id="CHEBI:58115"/>
        <dbReference type="ChEBI" id="CHEBI:60487"/>
        <dbReference type="EC" id="2.7.8.26"/>
    </reaction>
</comment>
<comment type="subcellular location">
    <subcellularLocation>
        <location evidence="2">Cell membrane</location>
        <topology evidence="2">Multi-pass membrane protein</topology>
    </subcellularLocation>
</comment>
<evidence type="ECO:0000256" key="19">
    <source>
        <dbReference type="SAM" id="Phobius"/>
    </source>
</evidence>
<dbReference type="GO" id="GO:0008818">
    <property type="term" value="F:cobalamin 5'-phosphate synthase activity"/>
    <property type="evidence" value="ECO:0007669"/>
    <property type="project" value="InterPro"/>
</dbReference>
<keyword evidence="12 19" id="KW-1133">Transmembrane helix</keyword>
<dbReference type="UniPathway" id="UPA00148">
    <property type="reaction ID" value="UER00238"/>
</dbReference>
<evidence type="ECO:0000256" key="12">
    <source>
        <dbReference type="ARBA" id="ARBA00022989"/>
    </source>
</evidence>
<comment type="similarity">
    <text evidence="4">Belongs to the CobS family.</text>
</comment>
<dbReference type="PANTHER" id="PTHR34148">
    <property type="entry name" value="ADENOSYLCOBINAMIDE-GDP RIBAZOLETRANSFERASE"/>
    <property type="match status" value="1"/>
</dbReference>
<evidence type="ECO:0000256" key="16">
    <source>
        <dbReference type="ARBA" id="ARBA00032853"/>
    </source>
</evidence>
<proteinExistence type="inferred from homology"/>
<organism evidence="20">
    <name type="scientific">marine sediment metagenome</name>
    <dbReference type="NCBI Taxonomy" id="412755"/>
    <lineage>
        <taxon>unclassified sequences</taxon>
        <taxon>metagenomes</taxon>
        <taxon>ecological metagenomes</taxon>
    </lineage>
</organism>
<dbReference type="GO" id="GO:0051073">
    <property type="term" value="F:adenosylcobinamide-GDP ribazoletransferase activity"/>
    <property type="evidence" value="ECO:0007669"/>
    <property type="project" value="UniProtKB-EC"/>
</dbReference>
<keyword evidence="10 19" id="KW-0812">Transmembrane</keyword>
<name>X0VYZ1_9ZZZZ</name>
<dbReference type="InterPro" id="IPR003805">
    <property type="entry name" value="CobS"/>
</dbReference>
<evidence type="ECO:0000256" key="1">
    <source>
        <dbReference type="ARBA" id="ARBA00001946"/>
    </source>
</evidence>
<dbReference type="EC" id="2.7.8.26" evidence="5"/>
<evidence type="ECO:0000256" key="7">
    <source>
        <dbReference type="ARBA" id="ARBA00022475"/>
    </source>
</evidence>
<evidence type="ECO:0000256" key="6">
    <source>
        <dbReference type="ARBA" id="ARBA00015850"/>
    </source>
</evidence>
<evidence type="ECO:0000256" key="4">
    <source>
        <dbReference type="ARBA" id="ARBA00010561"/>
    </source>
</evidence>
<comment type="function">
    <text evidence="14">Joins adenosylcobinamide-GDP and alpha-ribazole to generate adenosylcobalamin (Ado-cobalamin). Also synthesizes adenosylcobalamin 5'-phosphate from adenosylcobinamide-GDP and alpha-ribazole 5'-phosphate.</text>
</comment>
<evidence type="ECO:0000256" key="18">
    <source>
        <dbReference type="ARBA" id="ARBA00049504"/>
    </source>
</evidence>
<dbReference type="Pfam" id="PF02654">
    <property type="entry name" value="CobS"/>
    <property type="match status" value="1"/>
</dbReference>
<evidence type="ECO:0000256" key="2">
    <source>
        <dbReference type="ARBA" id="ARBA00004651"/>
    </source>
</evidence>
<comment type="pathway">
    <text evidence="3">Cofactor biosynthesis; adenosylcobalamin biosynthesis; adenosylcobalamin from cob(II)yrinate a,c-diamide: step 7/7.</text>
</comment>
<evidence type="ECO:0000256" key="3">
    <source>
        <dbReference type="ARBA" id="ARBA00004663"/>
    </source>
</evidence>
<accession>X0VYZ1</accession>
<feature type="transmembrane region" description="Helical" evidence="19">
    <location>
        <begin position="83"/>
        <end position="99"/>
    </location>
</feature>
<evidence type="ECO:0000256" key="14">
    <source>
        <dbReference type="ARBA" id="ARBA00025228"/>
    </source>
</evidence>
<keyword evidence="7" id="KW-1003">Cell membrane</keyword>
<sequence length="158" mass="16752">AEDRRAAAHAWTVTYKGALLAVFVEFLAVLGLFFLNADFAFKAVIAAEVAAKLAMVTIARFGKPTHKGLGSRFLGKAKQKRTVVAYLIAFLIVFPLLGFTNIGLILSAGIIVVSVVLGVFMRLVAKRVFGGVSGDMIGATNEVIRAATLIFVAGVLIL</sequence>
<keyword evidence="13 19" id="KW-0472">Membrane</keyword>
<keyword evidence="8" id="KW-0169">Cobalamin biosynthesis</keyword>
<keyword evidence="11" id="KW-0460">Magnesium</keyword>
<evidence type="ECO:0000256" key="13">
    <source>
        <dbReference type="ARBA" id="ARBA00023136"/>
    </source>
</evidence>
<dbReference type="GO" id="GO:0009236">
    <property type="term" value="P:cobalamin biosynthetic process"/>
    <property type="evidence" value="ECO:0007669"/>
    <property type="project" value="UniProtKB-UniPathway"/>
</dbReference>